<evidence type="ECO:0000256" key="3">
    <source>
        <dbReference type="ARBA" id="ARBA00022705"/>
    </source>
</evidence>
<dbReference type="InterPro" id="IPR014646">
    <property type="entry name" value="Rfa2/RPA32"/>
</dbReference>
<dbReference type="SUPFAM" id="SSF46785">
    <property type="entry name" value="Winged helix' DNA-binding domain"/>
    <property type="match status" value="1"/>
</dbReference>
<evidence type="ECO:0000256" key="1">
    <source>
        <dbReference type="ARBA" id="ARBA00004123"/>
    </source>
</evidence>
<dbReference type="InterPro" id="IPR014892">
    <property type="entry name" value="RPA_C"/>
</dbReference>
<evidence type="ECO:0000313" key="9">
    <source>
        <dbReference type="Proteomes" id="UP000054558"/>
    </source>
</evidence>
<dbReference type="Gene3D" id="1.10.10.10">
    <property type="entry name" value="Winged helix-like DNA-binding domain superfamily/Winged helix DNA-binding domain"/>
    <property type="match status" value="1"/>
</dbReference>
<evidence type="ECO:0000256" key="5">
    <source>
        <dbReference type="ARBA" id="ARBA00023242"/>
    </source>
</evidence>
<keyword evidence="5" id="KW-0539">Nucleus</keyword>
<evidence type="ECO:0000313" key="8">
    <source>
        <dbReference type="EMBL" id="GAQ89637.1"/>
    </source>
</evidence>
<gene>
    <name evidence="8" type="ORF">KFL_005450070</name>
</gene>
<dbReference type="GO" id="GO:0035861">
    <property type="term" value="C:site of double-strand break"/>
    <property type="evidence" value="ECO:0000318"/>
    <property type="project" value="GO_Central"/>
</dbReference>
<evidence type="ECO:0000256" key="2">
    <source>
        <dbReference type="ARBA" id="ARBA00007815"/>
    </source>
</evidence>
<comment type="subcellular location">
    <subcellularLocation>
        <location evidence="1">Nucleus</location>
    </subcellularLocation>
</comment>
<dbReference type="GO" id="GO:0003697">
    <property type="term" value="F:single-stranded DNA binding"/>
    <property type="evidence" value="ECO:0000318"/>
    <property type="project" value="GO_Central"/>
</dbReference>
<feature type="region of interest" description="Disordered" evidence="6">
    <location>
        <begin position="1"/>
        <end position="52"/>
    </location>
</feature>
<proteinExistence type="inferred from homology"/>
<keyword evidence="9" id="KW-1185">Reference proteome</keyword>
<dbReference type="PANTHER" id="PTHR13989:SF16">
    <property type="entry name" value="REPLICATION PROTEIN A2"/>
    <property type="match status" value="1"/>
</dbReference>
<dbReference type="PANTHER" id="PTHR13989">
    <property type="entry name" value="REPLICATION PROTEIN A-RELATED"/>
    <property type="match status" value="1"/>
</dbReference>
<dbReference type="GO" id="GO:0006289">
    <property type="term" value="P:nucleotide-excision repair"/>
    <property type="evidence" value="ECO:0000318"/>
    <property type="project" value="GO_Central"/>
</dbReference>
<dbReference type="GO" id="GO:0000724">
    <property type="term" value="P:double-strand break repair via homologous recombination"/>
    <property type="evidence" value="ECO:0000318"/>
    <property type="project" value="GO_Central"/>
</dbReference>
<dbReference type="SUPFAM" id="SSF50249">
    <property type="entry name" value="Nucleic acid-binding proteins"/>
    <property type="match status" value="1"/>
</dbReference>
<evidence type="ECO:0000256" key="4">
    <source>
        <dbReference type="ARBA" id="ARBA00023125"/>
    </source>
</evidence>
<comment type="similarity">
    <text evidence="2">Belongs to the replication factor A protein 2 family.</text>
</comment>
<accession>A0A1Y1IM09</accession>
<dbReference type="Gene3D" id="2.40.50.140">
    <property type="entry name" value="Nucleic acid-binding proteins"/>
    <property type="match status" value="1"/>
</dbReference>
<dbReference type="InterPro" id="IPR036390">
    <property type="entry name" value="WH_DNA-bd_sf"/>
</dbReference>
<keyword evidence="3" id="KW-0235">DNA replication</keyword>
<dbReference type="EMBL" id="DF237494">
    <property type="protein sequence ID" value="GAQ89637.1"/>
    <property type="molecule type" value="Genomic_DNA"/>
</dbReference>
<dbReference type="InterPro" id="IPR036388">
    <property type="entry name" value="WH-like_DNA-bd_sf"/>
</dbReference>
<feature type="compositionally biased region" description="Polar residues" evidence="6">
    <location>
        <begin position="37"/>
        <end position="52"/>
    </location>
</feature>
<feature type="region of interest" description="Disordered" evidence="6">
    <location>
        <begin position="194"/>
        <end position="218"/>
    </location>
</feature>
<protein>
    <recommendedName>
        <fullName evidence="7">Replication protein A C-terminal domain-containing protein</fullName>
    </recommendedName>
</protein>
<dbReference type="InterPro" id="IPR012340">
    <property type="entry name" value="NA-bd_OB-fold"/>
</dbReference>
<evidence type="ECO:0000256" key="6">
    <source>
        <dbReference type="SAM" id="MobiDB-lite"/>
    </source>
</evidence>
<sequence>MYGGGGDGFGDGGASQFAGGGFMPSPVRPGGGEGANSGYSPANQRRGGTQNQNIVPVTVKQLENAAKATNGEEPFQLDGQGLYHVTLVGKLLERKTTQLNILNVVEDSTGKLEVIEWTNADDPPPKEEVSVGQYVRLYGSLRAFNGKLQVVAFSMRPVKDMNEVTFHGLETILVHLHNTKGQGAGSIAHQIPAQPSFGAPQASVPSQYAPPQATSTAGGGSPLQEVILQIFHEPAALSSETGVSLKQVVQRLNNQYPQEQIKQTVDFLVNEGHLYSTVDDFTWKSTGS</sequence>
<dbReference type="CDD" id="cd04478">
    <property type="entry name" value="RPA2_DBD_D"/>
    <property type="match status" value="1"/>
</dbReference>
<feature type="domain" description="Replication protein A C-terminal" evidence="7">
    <location>
        <begin position="175"/>
        <end position="280"/>
    </location>
</feature>
<dbReference type="Proteomes" id="UP000054558">
    <property type="component" value="Unassembled WGS sequence"/>
</dbReference>
<dbReference type="InterPro" id="IPR040260">
    <property type="entry name" value="RFA2-like"/>
</dbReference>
<feature type="compositionally biased region" description="Gly residues" evidence="6">
    <location>
        <begin position="1"/>
        <end position="22"/>
    </location>
</feature>
<dbReference type="AlphaFoldDB" id="A0A1Y1IM09"/>
<organism evidence="8 9">
    <name type="scientific">Klebsormidium nitens</name>
    <name type="common">Green alga</name>
    <name type="synonym">Ulothrix nitens</name>
    <dbReference type="NCBI Taxonomy" id="105231"/>
    <lineage>
        <taxon>Eukaryota</taxon>
        <taxon>Viridiplantae</taxon>
        <taxon>Streptophyta</taxon>
        <taxon>Klebsormidiophyceae</taxon>
        <taxon>Klebsormidiales</taxon>
        <taxon>Klebsormidiaceae</taxon>
        <taxon>Klebsormidium</taxon>
    </lineage>
</organism>
<dbReference type="GO" id="GO:0006260">
    <property type="term" value="P:DNA replication"/>
    <property type="evidence" value="ECO:0000318"/>
    <property type="project" value="GO_Central"/>
</dbReference>
<dbReference type="OrthoDB" id="25571at2759"/>
<dbReference type="Pfam" id="PF08784">
    <property type="entry name" value="RPA_C"/>
    <property type="match status" value="1"/>
</dbReference>
<dbReference type="GO" id="GO:0042162">
    <property type="term" value="F:telomeric DNA binding"/>
    <property type="evidence" value="ECO:0000318"/>
    <property type="project" value="GO_Central"/>
</dbReference>
<evidence type="ECO:0000259" key="7">
    <source>
        <dbReference type="Pfam" id="PF08784"/>
    </source>
</evidence>
<dbReference type="GO" id="GO:0005662">
    <property type="term" value="C:DNA replication factor A complex"/>
    <property type="evidence" value="ECO:0000318"/>
    <property type="project" value="GO_Central"/>
</dbReference>
<name>A0A1Y1IM09_KLENI</name>
<keyword evidence="4" id="KW-0238">DNA-binding</keyword>
<dbReference type="OMA" id="TFHFIDC"/>
<dbReference type="FunFam" id="1.10.10.10:FF:000168">
    <property type="entry name" value="Replication protein A 32 kDa subunit"/>
    <property type="match status" value="1"/>
</dbReference>
<dbReference type="STRING" id="105231.A0A1Y1IM09"/>
<dbReference type="GO" id="GO:0000781">
    <property type="term" value="C:chromosome, telomeric region"/>
    <property type="evidence" value="ECO:0000318"/>
    <property type="project" value="GO_Central"/>
</dbReference>
<reference evidence="8 9" key="1">
    <citation type="journal article" date="2014" name="Nat. Commun.">
        <title>Klebsormidium flaccidum genome reveals primary factors for plant terrestrial adaptation.</title>
        <authorList>
            <person name="Hori K."/>
            <person name="Maruyama F."/>
            <person name="Fujisawa T."/>
            <person name="Togashi T."/>
            <person name="Yamamoto N."/>
            <person name="Seo M."/>
            <person name="Sato S."/>
            <person name="Yamada T."/>
            <person name="Mori H."/>
            <person name="Tajima N."/>
            <person name="Moriyama T."/>
            <person name="Ikeuchi M."/>
            <person name="Watanabe M."/>
            <person name="Wada H."/>
            <person name="Kobayashi K."/>
            <person name="Saito M."/>
            <person name="Masuda T."/>
            <person name="Sasaki-Sekimoto Y."/>
            <person name="Mashiguchi K."/>
            <person name="Awai K."/>
            <person name="Shimojima M."/>
            <person name="Masuda S."/>
            <person name="Iwai M."/>
            <person name="Nobusawa T."/>
            <person name="Narise T."/>
            <person name="Kondo S."/>
            <person name="Saito H."/>
            <person name="Sato R."/>
            <person name="Murakawa M."/>
            <person name="Ihara Y."/>
            <person name="Oshima-Yamada Y."/>
            <person name="Ohtaka K."/>
            <person name="Satoh M."/>
            <person name="Sonobe K."/>
            <person name="Ishii M."/>
            <person name="Ohtani R."/>
            <person name="Kanamori-Sato M."/>
            <person name="Honoki R."/>
            <person name="Miyazaki D."/>
            <person name="Mochizuki H."/>
            <person name="Umetsu J."/>
            <person name="Higashi K."/>
            <person name="Shibata D."/>
            <person name="Kamiya Y."/>
            <person name="Sato N."/>
            <person name="Nakamura Y."/>
            <person name="Tabata S."/>
            <person name="Ida S."/>
            <person name="Kurokawa K."/>
            <person name="Ohta H."/>
        </authorList>
    </citation>
    <scope>NUCLEOTIDE SEQUENCE [LARGE SCALE GENOMIC DNA]</scope>
    <source>
        <strain evidence="8 9">NIES-2285</strain>
    </source>
</reference>
<dbReference type="PIRSF" id="PIRSF036949">
    <property type="entry name" value="RPA32"/>
    <property type="match status" value="1"/>
</dbReference>